<dbReference type="Gene3D" id="1.20.272.10">
    <property type="match status" value="1"/>
</dbReference>
<comment type="caution">
    <text evidence="8">The sequence shown here is derived from an EMBL/GenBank/DDBJ whole genome shotgun (WGS) entry which is preliminary data.</text>
</comment>
<dbReference type="EMBL" id="JANCLU010000007">
    <property type="protein sequence ID" value="MCP8938725.1"/>
    <property type="molecule type" value="Genomic_DNA"/>
</dbReference>
<proteinExistence type="inferred from homology"/>
<dbReference type="Gene3D" id="1.10.8.60">
    <property type="match status" value="1"/>
</dbReference>
<dbReference type="RefSeq" id="WP_254740927.1">
    <property type="nucleotide sequence ID" value="NZ_JANCLU010000007.1"/>
</dbReference>
<dbReference type="SUPFAM" id="SSF52540">
    <property type="entry name" value="P-loop containing nucleoside triphosphate hydrolases"/>
    <property type="match status" value="1"/>
</dbReference>
<dbReference type="InterPro" id="IPR027417">
    <property type="entry name" value="P-loop_NTPase"/>
</dbReference>
<dbReference type="InterPro" id="IPR005790">
    <property type="entry name" value="DNA_polIII_delta"/>
</dbReference>
<dbReference type="PANTHER" id="PTHR34388">
    <property type="entry name" value="DNA POLYMERASE III SUBUNIT DELTA"/>
    <property type="match status" value="1"/>
</dbReference>
<evidence type="ECO:0000256" key="1">
    <source>
        <dbReference type="ARBA" id="ARBA00012417"/>
    </source>
</evidence>
<keyword evidence="3 8" id="KW-0548">Nucleotidyltransferase</keyword>
<accession>A0ABT1LB62</accession>
<evidence type="ECO:0000256" key="2">
    <source>
        <dbReference type="ARBA" id="ARBA00022679"/>
    </source>
</evidence>
<evidence type="ECO:0000313" key="9">
    <source>
        <dbReference type="Proteomes" id="UP001205890"/>
    </source>
</evidence>
<dbReference type="SUPFAM" id="SSF48019">
    <property type="entry name" value="post-AAA+ oligomerization domain-like"/>
    <property type="match status" value="1"/>
</dbReference>
<evidence type="ECO:0000256" key="7">
    <source>
        <dbReference type="ARBA" id="ARBA00049244"/>
    </source>
</evidence>
<keyword evidence="9" id="KW-1185">Reference proteome</keyword>
<reference evidence="8 9" key="1">
    <citation type="submission" date="2022-07" db="EMBL/GenBank/DDBJ databases">
        <authorList>
            <person name="Li W.-J."/>
            <person name="Deng Q.-Q."/>
        </authorList>
    </citation>
    <scope>NUCLEOTIDE SEQUENCE [LARGE SCALE GENOMIC DNA]</scope>
    <source>
        <strain evidence="8 9">SYSU M60028</strain>
    </source>
</reference>
<keyword evidence="5" id="KW-0239">DNA-directed DNA polymerase</keyword>
<dbReference type="Gene3D" id="3.40.50.300">
    <property type="entry name" value="P-loop containing nucleotide triphosphate hydrolases"/>
    <property type="match status" value="1"/>
</dbReference>
<evidence type="ECO:0000256" key="3">
    <source>
        <dbReference type="ARBA" id="ARBA00022695"/>
    </source>
</evidence>
<comment type="similarity">
    <text evidence="6">Belongs to the DNA polymerase HolA subunit family.</text>
</comment>
<dbReference type="Proteomes" id="UP001205890">
    <property type="component" value="Unassembled WGS sequence"/>
</dbReference>
<organism evidence="8 9">
    <name type="scientific">Alsobacter ponti</name>
    <dbReference type="NCBI Taxonomy" id="2962936"/>
    <lineage>
        <taxon>Bacteria</taxon>
        <taxon>Pseudomonadati</taxon>
        <taxon>Pseudomonadota</taxon>
        <taxon>Alphaproteobacteria</taxon>
        <taxon>Hyphomicrobiales</taxon>
        <taxon>Alsobacteraceae</taxon>
        <taxon>Alsobacter</taxon>
    </lineage>
</organism>
<evidence type="ECO:0000256" key="6">
    <source>
        <dbReference type="ARBA" id="ARBA00034754"/>
    </source>
</evidence>
<evidence type="ECO:0000256" key="4">
    <source>
        <dbReference type="ARBA" id="ARBA00022705"/>
    </source>
</evidence>
<gene>
    <name evidence="8" type="primary">holA</name>
    <name evidence="8" type="ORF">NK718_09380</name>
</gene>
<comment type="catalytic activity">
    <reaction evidence="7">
        <text>DNA(n) + a 2'-deoxyribonucleoside 5'-triphosphate = DNA(n+1) + diphosphate</text>
        <dbReference type="Rhea" id="RHEA:22508"/>
        <dbReference type="Rhea" id="RHEA-COMP:17339"/>
        <dbReference type="Rhea" id="RHEA-COMP:17340"/>
        <dbReference type="ChEBI" id="CHEBI:33019"/>
        <dbReference type="ChEBI" id="CHEBI:61560"/>
        <dbReference type="ChEBI" id="CHEBI:173112"/>
        <dbReference type="EC" id="2.7.7.7"/>
    </reaction>
</comment>
<name>A0ABT1LB62_9HYPH</name>
<dbReference type="NCBIfam" id="TIGR01128">
    <property type="entry name" value="holA"/>
    <property type="match status" value="1"/>
</dbReference>
<dbReference type="PANTHER" id="PTHR34388:SF1">
    <property type="entry name" value="DNA POLYMERASE III SUBUNIT DELTA"/>
    <property type="match status" value="1"/>
</dbReference>
<dbReference type="InterPro" id="IPR008921">
    <property type="entry name" value="DNA_pol3_clamp-load_cplx_C"/>
</dbReference>
<protein>
    <recommendedName>
        <fullName evidence="1">DNA-directed DNA polymerase</fullName>
        <ecNumber evidence="1">2.7.7.7</ecNumber>
    </recommendedName>
</protein>
<sequence length="339" mass="36219">MASRKAHEVDAWLRRPDPASVVVLVYGPNTGLVNERARALARGAVDDPEDAFQLVRMDGDAVASDPLRLADEANTVGLFGGRRALWVRAGGRNLLPAVQPLLAEPPRDTLVVIEAGDLANKNPLRAAVEASRAGMALPCYADEARDLPALIDGAFREFGLTATREARDELVGLLGADRLLSRRELEKLATYAHGQDKVTPADIEAVMADASALALDTVVDAVFLGDLETMDRGLARLFREGEDASMTLLAALRHAISLHKARVAVEGGASMESVLGAARLFFKRKAAFQRQVTRWPSGALESAIASLREGMAAARRNGGLGEAIASRVFLTIAMRVARG</sequence>
<keyword evidence="2 8" id="KW-0808">Transferase</keyword>
<evidence type="ECO:0000313" key="8">
    <source>
        <dbReference type="EMBL" id="MCP8938725.1"/>
    </source>
</evidence>
<evidence type="ECO:0000256" key="5">
    <source>
        <dbReference type="ARBA" id="ARBA00022932"/>
    </source>
</evidence>
<dbReference type="GO" id="GO:0003887">
    <property type="term" value="F:DNA-directed DNA polymerase activity"/>
    <property type="evidence" value="ECO:0007669"/>
    <property type="project" value="UniProtKB-EC"/>
</dbReference>
<dbReference type="EC" id="2.7.7.7" evidence="1"/>
<keyword evidence="4" id="KW-0235">DNA replication</keyword>